<dbReference type="NCBIfam" id="TIGR00857">
    <property type="entry name" value="pyrC_multi"/>
    <property type="match status" value="1"/>
</dbReference>
<comment type="similarity">
    <text evidence="2">Belongs to the metallo-dependent hydrolases superfamily. DHOase family. Class I DHOase subfamily.</text>
</comment>
<evidence type="ECO:0000313" key="5">
    <source>
        <dbReference type="Proteomes" id="UP000294902"/>
    </source>
</evidence>
<evidence type="ECO:0000256" key="2">
    <source>
        <dbReference type="HAMAP-Rule" id="MF_00220"/>
    </source>
</evidence>
<keyword evidence="5" id="KW-1185">Reference proteome</keyword>
<dbReference type="InterPro" id="IPR011059">
    <property type="entry name" value="Metal-dep_hydrolase_composite"/>
</dbReference>
<organism evidence="4 5">
    <name type="scientific">Natranaerovirga pectinivora</name>
    <dbReference type="NCBI Taxonomy" id="682400"/>
    <lineage>
        <taxon>Bacteria</taxon>
        <taxon>Bacillati</taxon>
        <taxon>Bacillota</taxon>
        <taxon>Clostridia</taxon>
        <taxon>Lachnospirales</taxon>
        <taxon>Natranaerovirgaceae</taxon>
        <taxon>Natranaerovirga</taxon>
    </lineage>
</organism>
<dbReference type="EC" id="3.5.2.3" evidence="2"/>
<reference evidence="4 5" key="1">
    <citation type="submission" date="2019-03" db="EMBL/GenBank/DDBJ databases">
        <title>Genomic Encyclopedia of Type Strains, Phase IV (KMG-IV): sequencing the most valuable type-strain genomes for metagenomic binning, comparative biology and taxonomic classification.</title>
        <authorList>
            <person name="Goeker M."/>
        </authorList>
    </citation>
    <scope>NUCLEOTIDE SEQUENCE [LARGE SCALE GENOMIC DNA]</scope>
    <source>
        <strain evidence="4 5">DSM 24629</strain>
    </source>
</reference>
<dbReference type="Proteomes" id="UP000294902">
    <property type="component" value="Unassembled WGS sequence"/>
</dbReference>
<dbReference type="InterPro" id="IPR032466">
    <property type="entry name" value="Metal_Hydrolase"/>
</dbReference>
<comment type="pathway">
    <text evidence="2">Pyrimidine metabolism; UMP biosynthesis via de novo pathway; (S)-dihydroorotate from bicarbonate: step 3/3.</text>
</comment>
<feature type="binding site" evidence="2">
    <location>
        <position position="278"/>
    </location>
    <ligand>
        <name>substrate</name>
    </ligand>
</feature>
<evidence type="ECO:0000259" key="3">
    <source>
        <dbReference type="Pfam" id="PF12890"/>
    </source>
</evidence>
<keyword evidence="2" id="KW-0862">Zinc</keyword>
<comment type="caution">
    <text evidence="2">Lacks conserved residue(s) required for the propagation of feature annotation.</text>
</comment>
<dbReference type="AlphaFoldDB" id="A0A4R3MLG1"/>
<dbReference type="GO" id="GO:0005737">
    <property type="term" value="C:cytoplasm"/>
    <property type="evidence" value="ECO:0007669"/>
    <property type="project" value="TreeGrafter"/>
</dbReference>
<feature type="binding site" evidence="2">
    <location>
        <position position="179"/>
    </location>
    <ligand>
        <name>Zn(2+)</name>
        <dbReference type="ChEBI" id="CHEBI:29105"/>
        <label>2</label>
    </ligand>
</feature>
<dbReference type="PANTHER" id="PTHR43668:SF2">
    <property type="entry name" value="ALLANTOINASE"/>
    <property type="match status" value="1"/>
</dbReference>
<gene>
    <name evidence="2" type="primary">pyrC</name>
    <name evidence="4" type="ORF">EDC18_10494</name>
</gene>
<dbReference type="GO" id="GO:0006145">
    <property type="term" value="P:purine nucleobase catabolic process"/>
    <property type="evidence" value="ECO:0007669"/>
    <property type="project" value="TreeGrafter"/>
</dbReference>
<comment type="caution">
    <text evidence="4">The sequence shown here is derived from an EMBL/GenBank/DDBJ whole genome shotgun (WGS) entry which is preliminary data.</text>
</comment>
<keyword evidence="2" id="KW-0378">Hydrolase</keyword>
<dbReference type="GO" id="GO:0004038">
    <property type="term" value="F:allantoinase activity"/>
    <property type="evidence" value="ECO:0007669"/>
    <property type="project" value="TreeGrafter"/>
</dbReference>
<dbReference type="CDD" id="cd01317">
    <property type="entry name" value="DHOase_IIa"/>
    <property type="match status" value="1"/>
</dbReference>
<evidence type="ECO:0000313" key="4">
    <source>
        <dbReference type="EMBL" id="TCT14944.1"/>
    </source>
</evidence>
<dbReference type="HAMAP" id="MF_00220_B">
    <property type="entry name" value="PyrC_classI_B"/>
    <property type="match status" value="1"/>
</dbReference>
<comment type="catalytic activity">
    <reaction evidence="2">
        <text>(S)-dihydroorotate + H2O = N-carbamoyl-L-aspartate + H(+)</text>
        <dbReference type="Rhea" id="RHEA:24296"/>
        <dbReference type="ChEBI" id="CHEBI:15377"/>
        <dbReference type="ChEBI" id="CHEBI:15378"/>
        <dbReference type="ChEBI" id="CHEBI:30864"/>
        <dbReference type="ChEBI" id="CHEBI:32814"/>
        <dbReference type="EC" id="3.5.2.3"/>
    </reaction>
</comment>
<name>A0A4R3MLG1_9FIRM</name>
<evidence type="ECO:0000256" key="1">
    <source>
        <dbReference type="ARBA" id="ARBA00022975"/>
    </source>
</evidence>
<dbReference type="InterPro" id="IPR004722">
    <property type="entry name" value="DHOase"/>
</dbReference>
<feature type="domain" description="Dihydroorotase catalytic" evidence="3">
    <location>
        <begin position="52"/>
        <end position="238"/>
    </location>
</feature>
<sequence length="426" mass="47003">MKLLIKNGIVYESDRFKDNIDIYIENGKITAIGKELQKLDVYKVIDASECYVIPGLVDMHCTIGEPGYEYKETLETASISAARGGFTSITMNPDTSPTIDNKTVVEFILSKAREDSCVNIFPYGSMTKKCEGKELAEIGDMQLSGVCAISDGDKAIQDANVISKIIKYAKMFDMPIITHCEDTSLSFSSGVNEGKMSTYLGLKGALRTAEEIMVARNILLADYYKAHIHITHISTKKSVELIKDAKRNGVNITAETSPHYFMLNEDKVQNYNAFAKVNPPLRTEEDVNAIIQGIKEGIIDVISSDHKPNTIDSKLVEFELASFGMSSLEIAFPLAYTALVSTQIITLEQLIHLMSKKPAEILGLNKGVIKVGADADLIVIKKEEKIINSKGFLSKSKFTPFDGFKLDISIKNTIVDGKDIDLKISE</sequence>
<feature type="binding site" evidence="2">
    <location>
        <begin position="323"/>
        <end position="324"/>
    </location>
    <ligand>
        <name>substrate</name>
    </ligand>
</feature>
<keyword evidence="1 2" id="KW-0665">Pyrimidine biosynthesis</keyword>
<dbReference type="Gene3D" id="2.30.40.10">
    <property type="entry name" value="Urease, subunit C, domain 1"/>
    <property type="match status" value="1"/>
</dbReference>
<dbReference type="Pfam" id="PF12890">
    <property type="entry name" value="DHOase"/>
    <property type="match status" value="1"/>
</dbReference>
<comment type="cofactor">
    <cofactor evidence="2">
        <name>Zn(2+)</name>
        <dbReference type="ChEBI" id="CHEBI:29105"/>
    </cofactor>
    <text evidence="2">Binds 2 Zn(2+) ions per subunit.</text>
</comment>
<dbReference type="OrthoDB" id="9765462at2"/>
<feature type="binding site" evidence="2">
    <location>
        <position position="305"/>
    </location>
    <ligand>
        <name>Zn(2+)</name>
        <dbReference type="ChEBI" id="CHEBI:29105"/>
        <label>1</label>
    </ligand>
</feature>
<dbReference type="InterPro" id="IPR024403">
    <property type="entry name" value="DHOase_cat"/>
</dbReference>
<dbReference type="InterPro" id="IPR050138">
    <property type="entry name" value="DHOase/Allantoinase_Hydrolase"/>
</dbReference>
<dbReference type="GO" id="GO:0008270">
    <property type="term" value="F:zinc ion binding"/>
    <property type="evidence" value="ECO:0007669"/>
    <property type="project" value="UniProtKB-UniRule"/>
</dbReference>
<protein>
    <recommendedName>
        <fullName evidence="2">Dihydroorotase</fullName>
        <shortName evidence="2">DHOase</shortName>
        <ecNumber evidence="2">3.5.2.3</ecNumber>
    </recommendedName>
</protein>
<dbReference type="PANTHER" id="PTHR43668">
    <property type="entry name" value="ALLANTOINASE"/>
    <property type="match status" value="1"/>
</dbReference>
<accession>A0A4R3MLG1</accession>
<dbReference type="RefSeq" id="WP_132251803.1">
    <property type="nucleotide sequence ID" value="NZ_SMAL01000004.1"/>
</dbReference>
<dbReference type="GO" id="GO:0004151">
    <property type="term" value="F:dihydroorotase activity"/>
    <property type="evidence" value="ECO:0007669"/>
    <property type="project" value="UniProtKB-UniRule"/>
</dbReference>
<comment type="function">
    <text evidence="2">Catalyzes the reversible cyclization of carbamoyl aspartate to dihydroorotate.</text>
</comment>
<feature type="binding site" evidence="2">
    <location>
        <position position="232"/>
    </location>
    <ligand>
        <name>Zn(2+)</name>
        <dbReference type="ChEBI" id="CHEBI:29105"/>
        <label>2</label>
    </ligand>
</feature>
<dbReference type="EMBL" id="SMAL01000004">
    <property type="protein sequence ID" value="TCT14944.1"/>
    <property type="molecule type" value="Genomic_DNA"/>
</dbReference>
<feature type="binding site" evidence="2">
    <location>
        <position position="60"/>
    </location>
    <ligand>
        <name>Zn(2+)</name>
        <dbReference type="ChEBI" id="CHEBI:29105"/>
        <label>1</label>
    </ligand>
</feature>
<dbReference type="Gene3D" id="3.20.20.140">
    <property type="entry name" value="Metal-dependent hydrolases"/>
    <property type="match status" value="1"/>
</dbReference>
<dbReference type="SUPFAM" id="SSF51556">
    <property type="entry name" value="Metallo-dependent hydrolases"/>
    <property type="match status" value="1"/>
</dbReference>
<dbReference type="SUPFAM" id="SSF51338">
    <property type="entry name" value="Composite domain of metallo-dependent hydrolases"/>
    <property type="match status" value="1"/>
</dbReference>
<dbReference type="UniPathway" id="UPA00070">
    <property type="reaction ID" value="UER00117"/>
</dbReference>
<dbReference type="GO" id="GO:0044205">
    <property type="term" value="P:'de novo' UMP biosynthetic process"/>
    <property type="evidence" value="ECO:0007669"/>
    <property type="project" value="UniProtKB-UniRule"/>
</dbReference>
<feature type="active site" evidence="2">
    <location>
        <position position="305"/>
    </location>
</feature>
<proteinExistence type="inferred from homology"/>
<keyword evidence="2" id="KW-0479">Metal-binding</keyword>